<dbReference type="GO" id="GO:0022900">
    <property type="term" value="P:electron transport chain"/>
    <property type="evidence" value="ECO:0007669"/>
    <property type="project" value="InterPro"/>
</dbReference>
<evidence type="ECO:0008006" key="4">
    <source>
        <dbReference type="Google" id="ProtNLM"/>
    </source>
</evidence>
<dbReference type="PROSITE" id="PS51009">
    <property type="entry name" value="CYTCII"/>
    <property type="match status" value="1"/>
</dbReference>
<dbReference type="GO" id="GO:0009055">
    <property type="term" value="F:electron transfer activity"/>
    <property type="evidence" value="ECO:0007669"/>
    <property type="project" value="InterPro"/>
</dbReference>
<sequence>MLCDGIERRRDIEMGIFRSTAGTLLALALAVAAAHAGAAEPVGPKLPPKVRGLLLQEMNAVLAASHEIQDAIIQGQDGVVAEKAQAIYDSFILDQQMTDEDRQALRAAVPEAFVKRDQAFHELTGRLAQAARDGDGARQRELFGDMIEACAACHARYATNRFPAFTAE</sequence>
<evidence type="ECO:0000256" key="1">
    <source>
        <dbReference type="SAM" id="SignalP"/>
    </source>
</evidence>
<keyword evidence="3" id="KW-1185">Reference proteome</keyword>
<dbReference type="Gene3D" id="1.20.120.10">
    <property type="entry name" value="Cytochrome c/b562"/>
    <property type="match status" value="1"/>
</dbReference>
<dbReference type="InterPro" id="IPR002321">
    <property type="entry name" value="Cyt_c_II"/>
</dbReference>
<organism evidence="2 3">
    <name type="scientific">Ferruginivarius sediminum</name>
    <dbReference type="NCBI Taxonomy" id="2661937"/>
    <lineage>
        <taxon>Bacteria</taxon>
        <taxon>Pseudomonadati</taxon>
        <taxon>Pseudomonadota</taxon>
        <taxon>Alphaproteobacteria</taxon>
        <taxon>Rhodospirillales</taxon>
        <taxon>Rhodospirillaceae</taxon>
        <taxon>Ferruginivarius</taxon>
    </lineage>
</organism>
<dbReference type="SUPFAM" id="SSF47175">
    <property type="entry name" value="Cytochromes"/>
    <property type="match status" value="1"/>
</dbReference>
<dbReference type="Proteomes" id="UP000253941">
    <property type="component" value="Unassembled WGS sequence"/>
</dbReference>
<protein>
    <recommendedName>
        <fullName evidence="4">Cytochrome c</fullName>
    </recommendedName>
</protein>
<dbReference type="EMBL" id="QPMH01000003">
    <property type="protein sequence ID" value="RDD63047.1"/>
    <property type="molecule type" value="Genomic_DNA"/>
</dbReference>
<comment type="caution">
    <text evidence="2">The sequence shown here is derived from an EMBL/GenBank/DDBJ whole genome shotgun (WGS) entry which is preliminary data.</text>
</comment>
<proteinExistence type="predicted"/>
<reference evidence="2 3" key="1">
    <citation type="submission" date="2018-07" db="EMBL/GenBank/DDBJ databases">
        <title>Venubactetium sediminum gen. nov., sp. nov., isolated from a marine solar saltern.</title>
        <authorList>
            <person name="Wang S."/>
        </authorList>
    </citation>
    <scope>NUCLEOTIDE SEQUENCE [LARGE SCALE GENOMIC DNA]</scope>
    <source>
        <strain evidence="2 3">WD2A32</strain>
    </source>
</reference>
<gene>
    <name evidence="2" type="ORF">DRB17_04545</name>
</gene>
<accession>A0A369TG06</accession>
<dbReference type="Pfam" id="PF01322">
    <property type="entry name" value="Cytochrom_C_2"/>
    <property type="match status" value="1"/>
</dbReference>
<dbReference type="GO" id="GO:0020037">
    <property type="term" value="F:heme binding"/>
    <property type="evidence" value="ECO:0007669"/>
    <property type="project" value="InterPro"/>
</dbReference>
<evidence type="ECO:0000313" key="2">
    <source>
        <dbReference type="EMBL" id="RDD63047.1"/>
    </source>
</evidence>
<dbReference type="GO" id="GO:0005506">
    <property type="term" value="F:iron ion binding"/>
    <property type="evidence" value="ECO:0007669"/>
    <property type="project" value="InterPro"/>
</dbReference>
<keyword evidence="1" id="KW-0732">Signal</keyword>
<evidence type="ECO:0000313" key="3">
    <source>
        <dbReference type="Proteomes" id="UP000253941"/>
    </source>
</evidence>
<feature type="signal peptide" evidence="1">
    <location>
        <begin position="1"/>
        <end position="38"/>
    </location>
</feature>
<dbReference type="InterPro" id="IPR010980">
    <property type="entry name" value="Cyt_c/b562"/>
</dbReference>
<name>A0A369TG06_9PROT</name>
<feature type="chain" id="PRO_5016587640" description="Cytochrome c" evidence="1">
    <location>
        <begin position="39"/>
        <end position="168"/>
    </location>
</feature>
<dbReference type="AlphaFoldDB" id="A0A369TG06"/>